<dbReference type="Pfam" id="PF09969">
    <property type="entry name" value="DUF2203"/>
    <property type="match status" value="1"/>
</dbReference>
<keyword evidence="2" id="KW-1185">Reference proteome</keyword>
<evidence type="ECO:0000313" key="1">
    <source>
        <dbReference type="EMBL" id="OYD07476.1"/>
    </source>
</evidence>
<organism evidence="1 2">
    <name type="scientific">Paludifilum halophilum</name>
    <dbReference type="NCBI Taxonomy" id="1642702"/>
    <lineage>
        <taxon>Bacteria</taxon>
        <taxon>Bacillati</taxon>
        <taxon>Bacillota</taxon>
        <taxon>Bacilli</taxon>
        <taxon>Bacillales</taxon>
        <taxon>Thermoactinomycetaceae</taxon>
        <taxon>Paludifilum</taxon>
    </lineage>
</organism>
<comment type="caution">
    <text evidence="1">The sequence shown here is derived from an EMBL/GenBank/DDBJ whole genome shotgun (WGS) entry which is preliminary data.</text>
</comment>
<protein>
    <recommendedName>
        <fullName evidence="3">Cell division protein DivIVA</fullName>
    </recommendedName>
</protein>
<dbReference type="Proteomes" id="UP000215459">
    <property type="component" value="Unassembled WGS sequence"/>
</dbReference>
<dbReference type="PIRSF" id="PIRSF016498">
    <property type="entry name" value="UCP016498"/>
    <property type="match status" value="1"/>
</dbReference>
<sequence>MDQKPFTVEEVNRLLPQLRDQVYELRCLKKEFEFKFGELQQKKTRAESGDSAKEDPYFKLEAQLEFLNIQMRSGIEAIRKTGALLKDIDWGLIDFPSRRQERDVLLCWKVDEPRVSHWHYLWEDYFCRKGLEEEKGSCEN</sequence>
<accession>A0A235B591</accession>
<dbReference type="EMBL" id="NOWF01000006">
    <property type="protein sequence ID" value="OYD07476.1"/>
    <property type="molecule type" value="Genomic_DNA"/>
</dbReference>
<dbReference type="RefSeq" id="WP_094264712.1">
    <property type="nucleotide sequence ID" value="NZ_NOWF01000006.1"/>
</dbReference>
<evidence type="ECO:0008006" key="3">
    <source>
        <dbReference type="Google" id="ProtNLM"/>
    </source>
</evidence>
<dbReference type="AlphaFoldDB" id="A0A235B591"/>
<gene>
    <name evidence="1" type="ORF">CHM34_11285</name>
</gene>
<proteinExistence type="predicted"/>
<evidence type="ECO:0000313" key="2">
    <source>
        <dbReference type="Proteomes" id="UP000215459"/>
    </source>
</evidence>
<reference evidence="1 2" key="1">
    <citation type="submission" date="2017-07" db="EMBL/GenBank/DDBJ databases">
        <title>The genome sequence of Paludifilum halophilum highlights mechanisms for microbial adaptation to high salt environemnts.</title>
        <authorList>
            <person name="Belbahri L."/>
        </authorList>
    </citation>
    <scope>NUCLEOTIDE SEQUENCE [LARGE SCALE GENOMIC DNA]</scope>
    <source>
        <strain evidence="1 2">DSM 102817</strain>
    </source>
</reference>
<dbReference type="OrthoDB" id="9802910at2"/>
<name>A0A235B591_9BACL</name>
<dbReference type="InterPro" id="IPR018699">
    <property type="entry name" value="DUF2203"/>
</dbReference>